<protein>
    <submittedName>
        <fullName evidence="2">DUF2065 family protein</fullName>
    </submittedName>
</protein>
<dbReference type="AlphaFoldDB" id="A0A845MFG4"/>
<keyword evidence="1" id="KW-1133">Transmembrane helix</keyword>
<keyword evidence="1" id="KW-0812">Transmembrane</keyword>
<dbReference type="InterPro" id="IPR019201">
    <property type="entry name" value="DUF2065"/>
</dbReference>
<dbReference type="OrthoDB" id="9815199at2"/>
<evidence type="ECO:0000256" key="1">
    <source>
        <dbReference type="SAM" id="Phobius"/>
    </source>
</evidence>
<evidence type="ECO:0000313" key="3">
    <source>
        <dbReference type="Proteomes" id="UP000445696"/>
    </source>
</evidence>
<keyword evidence="3" id="KW-1185">Reference proteome</keyword>
<comment type="caution">
    <text evidence="2">The sequence shown here is derived from an EMBL/GenBank/DDBJ whole genome shotgun (WGS) entry which is preliminary data.</text>
</comment>
<evidence type="ECO:0000313" key="2">
    <source>
        <dbReference type="EMBL" id="MZR22180.1"/>
    </source>
</evidence>
<keyword evidence="1" id="KW-0472">Membrane</keyword>
<sequence length="57" mass="6122">MLAAALVLFFEGALYALFPDGMKRMMVTAMGTPSHILRIFGLAAAVIGVILVWVIRG</sequence>
<accession>A0A845MFG4</accession>
<proteinExistence type="predicted"/>
<dbReference type="Proteomes" id="UP000445696">
    <property type="component" value="Unassembled WGS sequence"/>
</dbReference>
<dbReference type="Pfam" id="PF09838">
    <property type="entry name" value="DUF2065"/>
    <property type="match status" value="1"/>
</dbReference>
<name>A0A845MFG4_9PROT</name>
<gene>
    <name evidence="2" type="ORF">GQF03_07550</name>
</gene>
<feature type="transmembrane region" description="Helical" evidence="1">
    <location>
        <begin position="35"/>
        <end position="55"/>
    </location>
</feature>
<reference evidence="2 3" key="1">
    <citation type="journal article" date="2014" name="Int. J. Syst. Evol. Microbiol.">
        <title>Sneathiella chungangensis sp. nov., isolated from a marine sand, and emended description of the genus Sneathiella.</title>
        <authorList>
            <person name="Siamphan C."/>
            <person name="Kim H."/>
            <person name="Lee J.S."/>
            <person name="Kim W."/>
        </authorList>
    </citation>
    <scope>NUCLEOTIDE SEQUENCE [LARGE SCALE GENOMIC DNA]</scope>
    <source>
        <strain evidence="2 3">KCTC 32476</strain>
    </source>
</reference>
<organism evidence="2 3">
    <name type="scientific">Sneathiella chungangensis</name>
    <dbReference type="NCBI Taxonomy" id="1418234"/>
    <lineage>
        <taxon>Bacteria</taxon>
        <taxon>Pseudomonadati</taxon>
        <taxon>Pseudomonadota</taxon>
        <taxon>Alphaproteobacteria</taxon>
        <taxon>Sneathiellales</taxon>
        <taxon>Sneathiellaceae</taxon>
        <taxon>Sneathiella</taxon>
    </lineage>
</organism>
<dbReference type="PANTHER" id="PTHR38602">
    <property type="entry name" value="INNER MEMBRANE PROTEIN-RELATED"/>
    <property type="match status" value="1"/>
</dbReference>
<dbReference type="PANTHER" id="PTHR38602:SF1">
    <property type="entry name" value="INNER MEMBRANE PROTEIN"/>
    <property type="match status" value="1"/>
</dbReference>
<dbReference type="EMBL" id="WTVA01000003">
    <property type="protein sequence ID" value="MZR22180.1"/>
    <property type="molecule type" value="Genomic_DNA"/>
</dbReference>